<organism evidence="1">
    <name type="scientific">Haemophilus influenzae HK1212</name>
    <dbReference type="NCBI Taxonomy" id="456482"/>
    <lineage>
        <taxon>Bacteria</taxon>
        <taxon>Pseudomonadati</taxon>
        <taxon>Pseudomonadota</taxon>
        <taxon>Gammaproteobacteria</taxon>
        <taxon>Pasteurellales</taxon>
        <taxon>Pasteurellaceae</taxon>
        <taxon>Haemophilus</taxon>
    </lineage>
</organism>
<name>A0A7G2JXX1_HAEIF</name>
<dbReference type="EMBL" id="ABFC01001210">
    <property type="protein sequence ID" value="EFA27659.1"/>
    <property type="molecule type" value="Genomic_DNA"/>
</dbReference>
<accession>A0A7G2JXX1</accession>
<proteinExistence type="predicted"/>
<feature type="non-terminal residue" evidence="1">
    <location>
        <position position="1"/>
    </location>
</feature>
<protein>
    <submittedName>
        <fullName evidence="1">Uncharacterized protein</fullName>
    </submittedName>
</protein>
<evidence type="ECO:0000313" key="1">
    <source>
        <dbReference type="EMBL" id="EFA27659.1"/>
    </source>
</evidence>
<gene>
    <name evidence="1" type="ORF">HAINFHK1212_1456</name>
</gene>
<dbReference type="AlphaFoldDB" id="A0A7G2JXX1"/>
<reference evidence="1" key="1">
    <citation type="journal article" date="2010" name="Genomics">
        <title>Tracing phylogenomic events leading to diversity of Haemophilus influenzae and the emergence of Brazilian Purpuric Fever (BPF)-associated clones.</title>
        <authorList>
            <person name="Papazisi L."/>
            <person name="Ratnayake S."/>
            <person name="Remortel B.G."/>
            <person name="Bock G.R."/>
            <person name="Liang W."/>
            <person name="Saeed A.I."/>
            <person name="Liu J."/>
            <person name="Fleischmann R.D."/>
            <person name="Kilian M."/>
            <person name="Peterson S.N."/>
        </authorList>
    </citation>
    <scope>NUCLEOTIDE SEQUENCE [LARGE SCALE GENOMIC DNA]</scope>
    <source>
        <strain evidence="1">HK1212</strain>
    </source>
</reference>
<sequence length="25" mass="2886">IEHLPPSAFGSSPHKWMEPRLEVIK</sequence>
<comment type="caution">
    <text evidence="1">The sequence shown here is derived from an EMBL/GenBank/DDBJ whole genome shotgun (WGS) entry which is preliminary data.</text>
</comment>